<dbReference type="EC" id="3.1.3.1" evidence="3 16"/>
<keyword evidence="8 14" id="KW-0862">Zinc</keyword>
<keyword evidence="18" id="KW-0732">Signal</keyword>
<name>A0A6J2KJE2_BOMMA</name>
<keyword evidence="10 17" id="KW-0472">Membrane</keyword>
<feature type="binding site" evidence="14">
    <location>
        <position position="83"/>
    </location>
    <ligand>
        <name>Zn(2+)</name>
        <dbReference type="ChEBI" id="CHEBI:29105"/>
        <label>2</label>
    </ligand>
</feature>
<evidence type="ECO:0000256" key="8">
    <source>
        <dbReference type="ARBA" id="ARBA00022833"/>
    </source>
</evidence>
<evidence type="ECO:0000313" key="19">
    <source>
        <dbReference type="Proteomes" id="UP000504629"/>
    </source>
</evidence>
<dbReference type="Proteomes" id="UP000504629">
    <property type="component" value="Unplaced"/>
</dbReference>
<feature type="transmembrane region" description="Helical" evidence="17">
    <location>
        <begin position="523"/>
        <end position="544"/>
    </location>
</feature>
<reference evidence="20" key="1">
    <citation type="submission" date="2025-08" db="UniProtKB">
        <authorList>
            <consortium name="RefSeq"/>
        </authorList>
    </citation>
    <scope>IDENTIFICATION</scope>
    <source>
        <tissue evidence="20">Silk gland</tissue>
    </source>
</reference>
<evidence type="ECO:0000256" key="9">
    <source>
        <dbReference type="ARBA" id="ARBA00022842"/>
    </source>
</evidence>
<dbReference type="Gene3D" id="3.40.720.10">
    <property type="entry name" value="Alkaline Phosphatase, subunit A"/>
    <property type="match status" value="1"/>
</dbReference>
<feature type="signal peptide" evidence="18">
    <location>
        <begin position="1"/>
        <end position="20"/>
    </location>
</feature>
<comment type="cofactor">
    <cofactor evidence="14">
        <name>Zn(2+)</name>
        <dbReference type="ChEBI" id="CHEBI:29105"/>
    </cofactor>
    <text evidence="14">Binds 2 Zn(2+) ions.</text>
</comment>
<evidence type="ECO:0000256" key="17">
    <source>
        <dbReference type="SAM" id="Phobius"/>
    </source>
</evidence>
<dbReference type="SUPFAM" id="SSF53649">
    <property type="entry name" value="Alkaline phosphatase-like"/>
    <property type="match status" value="1"/>
</dbReference>
<dbReference type="PANTHER" id="PTHR11596">
    <property type="entry name" value="ALKALINE PHOSPHATASE"/>
    <property type="match status" value="1"/>
</dbReference>
<dbReference type="AlphaFoldDB" id="A0A6J2KJE2"/>
<evidence type="ECO:0000256" key="5">
    <source>
        <dbReference type="ARBA" id="ARBA00022622"/>
    </source>
</evidence>
<dbReference type="GO" id="GO:0005886">
    <property type="term" value="C:plasma membrane"/>
    <property type="evidence" value="ECO:0007669"/>
    <property type="project" value="UniProtKB-SubCell"/>
</dbReference>
<dbReference type="FunFam" id="3.40.720.10:FF:000008">
    <property type="entry name" value="Alkaline phosphatase"/>
    <property type="match status" value="1"/>
</dbReference>
<feature type="binding site" evidence="14">
    <location>
        <position position="198"/>
    </location>
    <ligand>
        <name>Mg(2+)</name>
        <dbReference type="ChEBI" id="CHEBI:18420"/>
    </ligand>
</feature>
<feature type="binding site" evidence="14">
    <location>
        <position position="356"/>
    </location>
    <ligand>
        <name>Mg(2+)</name>
        <dbReference type="ChEBI" id="CHEBI:18420"/>
    </ligand>
</feature>
<gene>
    <name evidence="20" type="primary">LOC114251940</name>
</gene>
<organism evidence="19 20">
    <name type="scientific">Bombyx mandarina</name>
    <name type="common">Wild silk moth</name>
    <name type="synonym">Wild silkworm</name>
    <dbReference type="NCBI Taxonomy" id="7092"/>
    <lineage>
        <taxon>Eukaryota</taxon>
        <taxon>Metazoa</taxon>
        <taxon>Ecdysozoa</taxon>
        <taxon>Arthropoda</taxon>
        <taxon>Hexapoda</taxon>
        <taxon>Insecta</taxon>
        <taxon>Pterygota</taxon>
        <taxon>Neoptera</taxon>
        <taxon>Endopterygota</taxon>
        <taxon>Lepidoptera</taxon>
        <taxon>Glossata</taxon>
        <taxon>Ditrysia</taxon>
        <taxon>Bombycoidea</taxon>
        <taxon>Bombycidae</taxon>
        <taxon>Bombycinae</taxon>
        <taxon>Bombyx</taxon>
    </lineage>
</organism>
<dbReference type="OrthoDB" id="5818554at2759"/>
<protein>
    <recommendedName>
        <fullName evidence="3 16">Alkaline phosphatase</fullName>
        <ecNumber evidence="3 16">3.1.3.1</ecNumber>
    </recommendedName>
</protein>
<evidence type="ECO:0000256" key="16">
    <source>
        <dbReference type="RuleBase" id="RU003947"/>
    </source>
</evidence>
<keyword evidence="9 14" id="KW-0460">Magnesium</keyword>
<feature type="binding site" evidence="14">
    <location>
        <position position="196"/>
    </location>
    <ligand>
        <name>Mg(2+)</name>
        <dbReference type="ChEBI" id="CHEBI:18420"/>
    </ligand>
</feature>
<keyword evidence="5" id="KW-0336">GPI-anchor</keyword>
<keyword evidence="6 14" id="KW-0479">Metal-binding</keyword>
<evidence type="ECO:0000256" key="13">
    <source>
        <dbReference type="PIRSR" id="PIRSR601952-1"/>
    </source>
</evidence>
<keyword evidence="17" id="KW-0812">Transmembrane</keyword>
<evidence type="ECO:0000256" key="1">
    <source>
        <dbReference type="ARBA" id="ARBA00004609"/>
    </source>
</evidence>
<dbReference type="GO" id="GO:0098552">
    <property type="term" value="C:side of membrane"/>
    <property type="evidence" value="ECO:0007669"/>
    <property type="project" value="UniProtKB-KW"/>
</dbReference>
<accession>A0A6J2KJE2</accession>
<comment type="cofactor">
    <cofactor evidence="14">
        <name>Mg(2+)</name>
        <dbReference type="ChEBI" id="CHEBI:18420"/>
    </cofactor>
    <text evidence="14">Binds 1 Mg(2+) ion.</text>
</comment>
<feature type="binding site" evidence="14">
    <location>
        <position position="402"/>
    </location>
    <ligand>
        <name>Zn(2+)</name>
        <dbReference type="ChEBI" id="CHEBI:29105"/>
        <label>2</label>
    </ligand>
</feature>
<dbReference type="KEGG" id="bman:114251940"/>
<evidence type="ECO:0000256" key="3">
    <source>
        <dbReference type="ARBA" id="ARBA00012647"/>
    </source>
</evidence>
<evidence type="ECO:0000256" key="4">
    <source>
        <dbReference type="ARBA" id="ARBA00022475"/>
    </source>
</evidence>
<feature type="binding site" evidence="14">
    <location>
        <position position="365"/>
    </location>
    <ligand>
        <name>Zn(2+)</name>
        <dbReference type="ChEBI" id="CHEBI:29105"/>
        <label>2</label>
    </ligand>
</feature>
<keyword evidence="11" id="KW-0325">Glycoprotein</keyword>
<sequence length="550" mass="60467">MSTWWLVVAVVAAAAGLVTAEDRYHPEWLAAREAGAATRRAAESEASFWVREAQEAIERREREGAGAKQAAGHAKNVVMFLGDGMSVPTLAAARTLLGQRRGQTGEEASLHFEQFPTLGLAKTYCVDAQVPDSSCTATAYLCGVKANHGTLGVTAAVSRRDCEASNDVTKRVQSIAEWALADGRDVGIVTTTRVTHASPAGTFAKVANRNWENDNDVKQEGHDVNRCPDIAHQLIKMAPGNKFKVIFGGGRREFLPTTQVDEEGTRGLRTDGRNLIEEWQNDKDSQNVSYKYLWNRQELLELGSSPPDYLLGLFEGSHLQYHLEGDESTEPTLAELTDVAIRVLSRNERGFFLFVEGGRIDHAHHDNYAHLALDETIEMDRAVKVATDALKEDESLVVVTADHTHVMSFNGYSPRGMDVLGAVQMLDRSRVPFMVLSYTNGPGARIQQNGVRPDVTTDANFGALRWRTHTDVPLDSETHGGDDVTVFAWGVHHWMFSGLYEQTHVPHRMAWAACMGPGRHVCVSAATVPTAALLSLLLAVFITLRHQCFL</sequence>
<evidence type="ECO:0000256" key="14">
    <source>
        <dbReference type="PIRSR" id="PIRSR601952-2"/>
    </source>
</evidence>
<evidence type="ECO:0000256" key="6">
    <source>
        <dbReference type="ARBA" id="ARBA00022723"/>
    </source>
</evidence>
<dbReference type="InterPro" id="IPR001952">
    <property type="entry name" value="Alkaline_phosphatase"/>
</dbReference>
<feature type="binding site" evidence="14">
    <location>
        <position position="361"/>
    </location>
    <ligand>
        <name>Zn(2+)</name>
        <dbReference type="ChEBI" id="CHEBI:29105"/>
        <label>2</label>
    </ligand>
</feature>
<evidence type="ECO:0000256" key="7">
    <source>
        <dbReference type="ARBA" id="ARBA00022801"/>
    </source>
</evidence>
<comment type="catalytic activity">
    <reaction evidence="16">
        <text>a phosphate monoester + H2O = an alcohol + phosphate</text>
        <dbReference type="Rhea" id="RHEA:15017"/>
        <dbReference type="ChEBI" id="CHEBI:15377"/>
        <dbReference type="ChEBI" id="CHEBI:30879"/>
        <dbReference type="ChEBI" id="CHEBI:43474"/>
        <dbReference type="ChEBI" id="CHEBI:67140"/>
        <dbReference type="EC" id="3.1.3.1"/>
    </reaction>
</comment>
<dbReference type="GeneID" id="114251940"/>
<keyword evidence="19" id="KW-1185">Reference proteome</keyword>
<feature type="chain" id="PRO_5026874092" description="Alkaline phosphatase" evidence="18">
    <location>
        <begin position="21"/>
        <end position="550"/>
    </location>
</feature>
<dbReference type="InterPro" id="IPR017850">
    <property type="entry name" value="Alkaline_phosphatase_core_sf"/>
</dbReference>
<dbReference type="InterPro" id="IPR018299">
    <property type="entry name" value="Alkaline_phosphatase_AS"/>
</dbReference>
<evidence type="ECO:0000256" key="12">
    <source>
        <dbReference type="ARBA" id="ARBA00023288"/>
    </source>
</evidence>
<feature type="binding site" evidence="14">
    <location>
        <position position="403"/>
    </location>
    <ligand>
        <name>Zn(2+)</name>
        <dbReference type="ChEBI" id="CHEBI:29105"/>
        <label>2</label>
    </ligand>
</feature>
<feature type="binding site" evidence="14">
    <location>
        <position position="83"/>
    </location>
    <ligand>
        <name>Mg(2+)</name>
        <dbReference type="ChEBI" id="CHEBI:18420"/>
    </ligand>
</feature>
<dbReference type="CDD" id="cd16012">
    <property type="entry name" value="ALP"/>
    <property type="match status" value="1"/>
</dbReference>
<dbReference type="GO" id="GO:0046872">
    <property type="term" value="F:metal ion binding"/>
    <property type="evidence" value="ECO:0007669"/>
    <property type="project" value="UniProtKB-KW"/>
</dbReference>
<comment type="similarity">
    <text evidence="2 15">Belongs to the alkaline phosphatase family.</text>
</comment>
<evidence type="ECO:0000256" key="2">
    <source>
        <dbReference type="ARBA" id="ARBA00005984"/>
    </source>
</evidence>
<dbReference type="RefSeq" id="XP_028042190.1">
    <property type="nucleotide sequence ID" value="XM_028186389.1"/>
</dbReference>
<dbReference type="GO" id="GO:0004035">
    <property type="term" value="F:alkaline phosphatase activity"/>
    <property type="evidence" value="ECO:0007669"/>
    <property type="project" value="UniProtKB-EC"/>
</dbReference>
<keyword evidence="17" id="KW-1133">Transmembrane helix</keyword>
<keyword evidence="7 16" id="KW-0378">Hydrolase</keyword>
<dbReference type="Pfam" id="PF00245">
    <property type="entry name" value="Alk_phosphatase"/>
    <property type="match status" value="1"/>
</dbReference>
<keyword evidence="4" id="KW-1003">Cell membrane</keyword>
<comment type="subcellular location">
    <subcellularLocation>
        <location evidence="1">Cell membrane</location>
        <topology evidence="1">Lipid-anchor</topology>
        <topology evidence="1">GPI-anchor</topology>
    </subcellularLocation>
</comment>
<feature type="active site" description="Phosphoserine intermediate" evidence="13">
    <location>
        <position position="133"/>
    </location>
</feature>
<evidence type="ECO:0000256" key="18">
    <source>
        <dbReference type="SAM" id="SignalP"/>
    </source>
</evidence>
<dbReference type="PROSITE" id="PS00123">
    <property type="entry name" value="ALKALINE_PHOSPHATASE"/>
    <property type="match status" value="1"/>
</dbReference>
<evidence type="ECO:0000256" key="11">
    <source>
        <dbReference type="ARBA" id="ARBA00023180"/>
    </source>
</evidence>
<evidence type="ECO:0000256" key="15">
    <source>
        <dbReference type="RuleBase" id="RU003946"/>
    </source>
</evidence>
<evidence type="ECO:0000256" key="10">
    <source>
        <dbReference type="ARBA" id="ARBA00023136"/>
    </source>
</evidence>
<dbReference type="PANTHER" id="PTHR11596:SF91">
    <property type="entry name" value="ALKALINE PHOSPHATASE-RELATED"/>
    <property type="match status" value="1"/>
</dbReference>
<keyword evidence="12" id="KW-0449">Lipoprotein</keyword>
<evidence type="ECO:0000313" key="20">
    <source>
        <dbReference type="RefSeq" id="XP_028042190.1"/>
    </source>
</evidence>
<proteinExistence type="inferred from homology"/>
<dbReference type="SMART" id="SM00098">
    <property type="entry name" value="alkPPc"/>
    <property type="match status" value="1"/>
</dbReference>
<feature type="binding site" evidence="14">
    <location>
        <position position="479"/>
    </location>
    <ligand>
        <name>Zn(2+)</name>
        <dbReference type="ChEBI" id="CHEBI:29105"/>
        <label>2</label>
    </ligand>
</feature>
<dbReference type="PRINTS" id="PR00113">
    <property type="entry name" value="ALKPHPHTASE"/>
</dbReference>